<dbReference type="GO" id="GO:0071555">
    <property type="term" value="P:cell wall organization"/>
    <property type="evidence" value="ECO:0007669"/>
    <property type="project" value="UniProtKB-UniRule"/>
</dbReference>
<keyword evidence="10" id="KW-0449">Lipoprotein</keyword>
<dbReference type="GO" id="GO:0008360">
    <property type="term" value="P:regulation of cell shape"/>
    <property type="evidence" value="ECO:0007669"/>
    <property type="project" value="UniProtKB-UniRule"/>
</dbReference>
<dbReference type="GO" id="GO:0071972">
    <property type="term" value="F:peptidoglycan L,D-transpeptidase activity"/>
    <property type="evidence" value="ECO:0007669"/>
    <property type="project" value="TreeGrafter"/>
</dbReference>
<protein>
    <submittedName>
        <fullName evidence="10">Lipoprotein-anchoring transpeptidase ErfK/SrfK</fullName>
    </submittedName>
</protein>
<evidence type="ECO:0000256" key="5">
    <source>
        <dbReference type="ARBA" id="ARBA00023315"/>
    </source>
</evidence>
<feature type="active site" description="Nucleophile" evidence="7">
    <location>
        <position position="334"/>
    </location>
</feature>
<accession>A0A562VBN2</accession>
<dbReference type="Gene3D" id="2.40.440.10">
    <property type="entry name" value="L,D-transpeptidase catalytic domain-like"/>
    <property type="match status" value="1"/>
</dbReference>
<keyword evidence="4 7" id="KW-0573">Peptidoglycan synthesis</keyword>
<feature type="domain" description="L,D-TPase catalytic" evidence="9">
    <location>
        <begin position="230"/>
        <end position="358"/>
    </location>
</feature>
<dbReference type="InterPro" id="IPR005490">
    <property type="entry name" value="LD_TPept_cat_dom"/>
</dbReference>
<dbReference type="PANTHER" id="PTHR30582:SF2">
    <property type="entry name" value="L,D-TRANSPEPTIDASE YCIB-RELATED"/>
    <property type="match status" value="1"/>
</dbReference>
<dbReference type="SUPFAM" id="SSF141523">
    <property type="entry name" value="L,D-transpeptidase catalytic domain-like"/>
    <property type="match status" value="1"/>
</dbReference>
<dbReference type="GO" id="GO:0016746">
    <property type="term" value="F:acyltransferase activity"/>
    <property type="evidence" value="ECO:0007669"/>
    <property type="project" value="UniProtKB-KW"/>
</dbReference>
<dbReference type="InterPro" id="IPR038063">
    <property type="entry name" value="Transpep_catalytic_dom"/>
</dbReference>
<keyword evidence="11" id="KW-1185">Reference proteome</keyword>
<evidence type="ECO:0000256" key="7">
    <source>
        <dbReference type="PROSITE-ProRule" id="PRU01373"/>
    </source>
</evidence>
<feature type="active site" description="Proton donor/acceptor" evidence="7">
    <location>
        <position position="316"/>
    </location>
</feature>
<keyword evidence="3 7" id="KW-0133">Cell shape</keyword>
<dbReference type="GO" id="GO:0018104">
    <property type="term" value="P:peptidoglycan-protein cross-linking"/>
    <property type="evidence" value="ECO:0007669"/>
    <property type="project" value="TreeGrafter"/>
</dbReference>
<dbReference type="PROSITE" id="PS52029">
    <property type="entry name" value="LD_TPASE"/>
    <property type="match status" value="1"/>
</dbReference>
<feature type="region of interest" description="Disordered" evidence="8">
    <location>
        <begin position="12"/>
        <end position="44"/>
    </location>
</feature>
<organism evidence="10 11">
    <name type="scientific">Stackebrandtia albiflava</name>
    <dbReference type="NCBI Taxonomy" id="406432"/>
    <lineage>
        <taxon>Bacteria</taxon>
        <taxon>Bacillati</taxon>
        <taxon>Actinomycetota</taxon>
        <taxon>Actinomycetes</taxon>
        <taxon>Glycomycetales</taxon>
        <taxon>Glycomycetaceae</taxon>
        <taxon>Stackebrandtia</taxon>
    </lineage>
</organism>
<evidence type="ECO:0000313" key="11">
    <source>
        <dbReference type="Proteomes" id="UP000321617"/>
    </source>
</evidence>
<evidence type="ECO:0000256" key="1">
    <source>
        <dbReference type="ARBA" id="ARBA00004752"/>
    </source>
</evidence>
<dbReference type="PANTHER" id="PTHR30582">
    <property type="entry name" value="L,D-TRANSPEPTIDASE"/>
    <property type="match status" value="1"/>
</dbReference>
<dbReference type="UniPathway" id="UPA00219"/>
<dbReference type="GO" id="GO:0005576">
    <property type="term" value="C:extracellular region"/>
    <property type="evidence" value="ECO:0007669"/>
    <property type="project" value="TreeGrafter"/>
</dbReference>
<dbReference type="Gene3D" id="2.60.40.3710">
    <property type="match status" value="1"/>
</dbReference>
<reference evidence="10 11" key="1">
    <citation type="journal article" date="2013" name="Stand. Genomic Sci.">
        <title>Genomic Encyclopedia of Type Strains, Phase I: The one thousand microbial genomes (KMG-I) project.</title>
        <authorList>
            <person name="Kyrpides N.C."/>
            <person name="Woyke T."/>
            <person name="Eisen J.A."/>
            <person name="Garrity G."/>
            <person name="Lilburn T.G."/>
            <person name="Beck B.J."/>
            <person name="Whitman W.B."/>
            <person name="Hugenholtz P."/>
            <person name="Klenk H.P."/>
        </authorList>
    </citation>
    <scope>NUCLEOTIDE SEQUENCE [LARGE SCALE GENOMIC DNA]</scope>
    <source>
        <strain evidence="10 11">DSM 45044</strain>
    </source>
</reference>
<dbReference type="Pfam" id="PF03734">
    <property type="entry name" value="YkuD"/>
    <property type="match status" value="1"/>
</dbReference>
<dbReference type="AlphaFoldDB" id="A0A562VBN2"/>
<proteinExistence type="predicted"/>
<dbReference type="CDD" id="cd16913">
    <property type="entry name" value="YkuD_like"/>
    <property type="match status" value="1"/>
</dbReference>
<comment type="pathway">
    <text evidence="1 7">Cell wall biogenesis; peptidoglycan biosynthesis.</text>
</comment>
<evidence type="ECO:0000313" key="10">
    <source>
        <dbReference type="EMBL" id="TWJ15268.1"/>
    </source>
</evidence>
<sequence>MLVAGGLAACGADAKLVDGKGEEPPPESAAQLTVSPETGTEEAPVSTEIGVEVEAGEVTEVVLQPEGGEPVEGELRPDGTSWVPSSPLEYETTYTAAVTAVDADEIPVTTETTFTTMASPGNQMFASIWNGSEYEYGQATPIMLDFPREFSVPEEERANVERRLFVKSDPPQPGAWHWFSGNHLEYRPQEYWQPGTVIEVRAAIGGMPLGGGVYGEADITQTVHISGTARSVEVSNETKQMVAMENGEVVKTMPISLGKDSSPSYSGTMIVMEKLAETVFDTTNEPGCNGEEDGEDCYITDIQWAQRLTWSGQFIHSAPWSVGDQGVRNVSHGCVNASPADSEWIFNFTRVGDPVIVTGTGVELPYGDGFTAYDLSWEEFLEGSYLEPPDTTQTDDD</sequence>
<dbReference type="InterPro" id="IPR050979">
    <property type="entry name" value="LD-transpeptidase"/>
</dbReference>
<comment type="caution">
    <text evidence="10">The sequence shown here is derived from an EMBL/GenBank/DDBJ whole genome shotgun (WGS) entry which is preliminary data.</text>
</comment>
<keyword evidence="6 7" id="KW-0961">Cell wall biogenesis/degradation</keyword>
<dbReference type="Gene3D" id="2.60.40.3780">
    <property type="match status" value="1"/>
</dbReference>
<dbReference type="EMBL" id="VLLL01000005">
    <property type="protein sequence ID" value="TWJ15268.1"/>
    <property type="molecule type" value="Genomic_DNA"/>
</dbReference>
<evidence type="ECO:0000256" key="6">
    <source>
        <dbReference type="ARBA" id="ARBA00023316"/>
    </source>
</evidence>
<evidence type="ECO:0000256" key="8">
    <source>
        <dbReference type="SAM" id="MobiDB-lite"/>
    </source>
</evidence>
<gene>
    <name evidence="10" type="ORF">LX16_0968</name>
</gene>
<keyword evidence="5" id="KW-0012">Acyltransferase</keyword>
<evidence type="ECO:0000256" key="2">
    <source>
        <dbReference type="ARBA" id="ARBA00022679"/>
    </source>
</evidence>
<dbReference type="Proteomes" id="UP000321617">
    <property type="component" value="Unassembled WGS sequence"/>
</dbReference>
<evidence type="ECO:0000256" key="4">
    <source>
        <dbReference type="ARBA" id="ARBA00022984"/>
    </source>
</evidence>
<evidence type="ECO:0000259" key="9">
    <source>
        <dbReference type="PROSITE" id="PS52029"/>
    </source>
</evidence>
<evidence type="ECO:0000256" key="3">
    <source>
        <dbReference type="ARBA" id="ARBA00022960"/>
    </source>
</evidence>
<name>A0A562VBN2_9ACTN</name>
<dbReference type="Pfam" id="PF17964">
    <property type="entry name" value="Big_10"/>
    <property type="match status" value="1"/>
</dbReference>
<keyword evidence="2" id="KW-0808">Transferase</keyword>
<dbReference type="InterPro" id="IPR041280">
    <property type="entry name" value="Big_10"/>
</dbReference>